<proteinExistence type="predicted"/>
<dbReference type="InterPro" id="IPR001509">
    <property type="entry name" value="Epimerase_deHydtase"/>
</dbReference>
<dbReference type="EMBL" id="BMLP01000004">
    <property type="protein sequence ID" value="GGO33696.1"/>
    <property type="molecule type" value="Genomic_DNA"/>
</dbReference>
<dbReference type="Pfam" id="PF01370">
    <property type="entry name" value="Epimerase"/>
    <property type="match status" value="1"/>
</dbReference>
<dbReference type="Gene3D" id="3.40.50.720">
    <property type="entry name" value="NAD(P)-binding Rossmann-like Domain"/>
    <property type="match status" value="1"/>
</dbReference>
<dbReference type="AlphaFoldDB" id="A0A918DCW4"/>
<dbReference type="InterPro" id="IPR036291">
    <property type="entry name" value="NAD(P)-bd_dom_sf"/>
</dbReference>
<accession>A0A918DCW4</accession>
<comment type="caution">
    <text evidence="2">The sequence shown here is derived from an EMBL/GenBank/DDBJ whole genome shotgun (WGS) entry which is preliminary data.</text>
</comment>
<evidence type="ECO:0000313" key="2">
    <source>
        <dbReference type="EMBL" id="GGO33696.1"/>
    </source>
</evidence>
<sequence>MLSEPWPSGVALPDGVVLNLAGVTGGDANALAANVDLGLAGCEAARISGARHVFLCSSSAVYGRGSAKQRALCENDEPHPANPYGEAKLRMEEVALEWASHPGRPGLTLLRIGNVLGADALIGGVQQGRIVTLDPVPGQPEGPMRSYIGPRSLARVLWRLAELAQAGASLPPVLNIAAPLPVGMAELLETGGISWQWGPDNPAVLARLVLDTTLLEALCPGLAGPGSARALMQELRLEEGPAR</sequence>
<protein>
    <submittedName>
        <fullName evidence="2">Epimerase</fullName>
    </submittedName>
</protein>
<keyword evidence="3" id="KW-1185">Reference proteome</keyword>
<evidence type="ECO:0000313" key="3">
    <source>
        <dbReference type="Proteomes" id="UP000598196"/>
    </source>
</evidence>
<gene>
    <name evidence="2" type="ORF">GCM10010991_23400</name>
</gene>
<feature type="domain" description="NAD-dependent epimerase/dehydratase" evidence="1">
    <location>
        <begin position="16"/>
        <end position="119"/>
    </location>
</feature>
<reference evidence="2 3" key="1">
    <citation type="journal article" date="2014" name="Int. J. Syst. Evol. Microbiol.">
        <title>Complete genome sequence of Corynebacterium casei LMG S-19264T (=DSM 44701T), isolated from a smear-ripened cheese.</title>
        <authorList>
            <consortium name="US DOE Joint Genome Institute (JGI-PGF)"/>
            <person name="Walter F."/>
            <person name="Albersmeier A."/>
            <person name="Kalinowski J."/>
            <person name="Ruckert C."/>
        </authorList>
    </citation>
    <scope>NUCLEOTIDE SEQUENCE [LARGE SCALE GENOMIC DNA]</scope>
    <source>
        <strain evidence="2 3">CGMCC 1.7029</strain>
    </source>
</reference>
<evidence type="ECO:0000259" key="1">
    <source>
        <dbReference type="Pfam" id="PF01370"/>
    </source>
</evidence>
<organism evidence="2 3">
    <name type="scientific">Gemmobacter aquaticus</name>
    <dbReference type="NCBI Taxonomy" id="490185"/>
    <lineage>
        <taxon>Bacteria</taxon>
        <taxon>Pseudomonadati</taxon>
        <taxon>Pseudomonadota</taxon>
        <taxon>Alphaproteobacteria</taxon>
        <taxon>Rhodobacterales</taxon>
        <taxon>Paracoccaceae</taxon>
        <taxon>Gemmobacter</taxon>
    </lineage>
</organism>
<dbReference type="SUPFAM" id="SSF51735">
    <property type="entry name" value="NAD(P)-binding Rossmann-fold domains"/>
    <property type="match status" value="1"/>
</dbReference>
<name>A0A918DCW4_9RHOB</name>
<dbReference type="Proteomes" id="UP000598196">
    <property type="component" value="Unassembled WGS sequence"/>
</dbReference>